<reference evidence="1 2" key="1">
    <citation type="submission" date="2016-12" db="EMBL/GenBank/DDBJ databases">
        <authorList>
            <person name="Song W.-J."/>
            <person name="Kurnit D.M."/>
        </authorList>
    </citation>
    <scope>NUCLEOTIDE SEQUENCE [LARGE SCALE GENOMIC DNA]</scope>
    <source>
        <strain evidence="1 2">DSM 12503</strain>
    </source>
</reference>
<evidence type="ECO:0000313" key="2">
    <source>
        <dbReference type="Proteomes" id="UP000184612"/>
    </source>
</evidence>
<sequence>MKIQKVICVILSCSMVVLLQGLTDIDEQIQAGFDLFKGKVVSFNKDLLGSEEKSIEHGKTTLLERYWFVKDILTDTDEVYEIDINAYIIYENDKNREGISQITVTGSDGTEYKIGYKWPSYYREGSDMSYKVINAFSENDIDGLKSMFCAKTLEIADIDEQIQKGFDFFEGKATMGKVEGENIVYDGNHDYDTSVSENEIVKNNEPTQTSITVLNENIETDAGKVYKIEFYAYLLHAENETYKGISQIVIISDDGTKQVIGEKTN</sequence>
<organism evidence="1 2">
    <name type="scientific">Anaerocolumna xylanovorans DSM 12503</name>
    <dbReference type="NCBI Taxonomy" id="1121345"/>
    <lineage>
        <taxon>Bacteria</taxon>
        <taxon>Bacillati</taxon>
        <taxon>Bacillota</taxon>
        <taxon>Clostridia</taxon>
        <taxon>Lachnospirales</taxon>
        <taxon>Lachnospiraceae</taxon>
        <taxon>Anaerocolumna</taxon>
    </lineage>
</organism>
<dbReference type="Gene3D" id="3.10.450.50">
    <property type="match status" value="2"/>
</dbReference>
<keyword evidence="2" id="KW-1185">Reference proteome</keyword>
<dbReference type="OrthoDB" id="2065800at2"/>
<dbReference type="Proteomes" id="UP000184612">
    <property type="component" value="Unassembled WGS sequence"/>
</dbReference>
<dbReference type="EMBL" id="FRFD01000009">
    <property type="protein sequence ID" value="SHO51614.1"/>
    <property type="molecule type" value="Genomic_DNA"/>
</dbReference>
<protein>
    <submittedName>
        <fullName evidence="1">Uncharacterized protein</fullName>
    </submittedName>
</protein>
<dbReference type="AlphaFoldDB" id="A0A1M7YG44"/>
<gene>
    <name evidence="1" type="ORF">SAMN02745217_03282</name>
</gene>
<name>A0A1M7YG44_9FIRM</name>
<proteinExistence type="predicted"/>
<evidence type="ECO:0000313" key="1">
    <source>
        <dbReference type="EMBL" id="SHO51614.1"/>
    </source>
</evidence>
<accession>A0A1M7YG44</accession>
<dbReference type="RefSeq" id="WP_073589922.1">
    <property type="nucleotide sequence ID" value="NZ_FRFD01000009.1"/>
</dbReference>